<dbReference type="RefSeq" id="WP_380678041.1">
    <property type="nucleotide sequence ID" value="NZ_CP173186.1"/>
</dbReference>
<evidence type="ECO:0000313" key="1">
    <source>
        <dbReference type="EMBL" id="MFC0228441.1"/>
    </source>
</evidence>
<dbReference type="EMBL" id="JBHLXG010000018">
    <property type="protein sequence ID" value="MFC0228441.1"/>
    <property type="molecule type" value="Genomic_DNA"/>
</dbReference>
<evidence type="ECO:0000313" key="2">
    <source>
        <dbReference type="Proteomes" id="UP001589792"/>
    </source>
</evidence>
<organism evidence="1 2">
    <name type="scientific">Serratia aquatilis</name>
    <dbReference type="NCBI Taxonomy" id="1737515"/>
    <lineage>
        <taxon>Bacteria</taxon>
        <taxon>Pseudomonadati</taxon>
        <taxon>Pseudomonadota</taxon>
        <taxon>Gammaproteobacteria</taxon>
        <taxon>Enterobacterales</taxon>
        <taxon>Yersiniaceae</taxon>
        <taxon>Serratia</taxon>
    </lineage>
</organism>
<gene>
    <name evidence="1" type="ORF">ACFFJ3_18385</name>
</gene>
<accession>A0ABV6EHG4</accession>
<dbReference type="Proteomes" id="UP001589792">
    <property type="component" value="Unassembled WGS sequence"/>
</dbReference>
<name>A0ABV6EHG4_9GAMM</name>
<sequence length="98" mass="10785">MDGLRQISSGKLFQNRVLPFMPLRAKVLMESASNKSWPAQPIGKIASKVSPGIELQRLGMPAKHRPMVHSVSNWGYMPEPQKFPSQETLNVTAGLEGA</sequence>
<protein>
    <submittedName>
        <fullName evidence="1">Uncharacterized protein</fullName>
    </submittedName>
</protein>
<proteinExistence type="predicted"/>
<comment type="caution">
    <text evidence="1">The sequence shown here is derived from an EMBL/GenBank/DDBJ whole genome shotgun (WGS) entry which is preliminary data.</text>
</comment>
<keyword evidence="2" id="KW-1185">Reference proteome</keyword>
<reference evidence="1 2" key="1">
    <citation type="submission" date="2024-09" db="EMBL/GenBank/DDBJ databases">
        <authorList>
            <person name="Sun Q."/>
            <person name="Mori K."/>
        </authorList>
    </citation>
    <scope>NUCLEOTIDE SEQUENCE [LARGE SCALE GENOMIC DNA]</scope>
    <source>
        <strain evidence="1 2">CCM 8626</strain>
    </source>
</reference>